<dbReference type="RefSeq" id="XP_070914137.1">
    <property type="nucleotide sequence ID" value="XM_071058036.1"/>
</dbReference>
<dbReference type="Proteomes" id="UP001628179">
    <property type="component" value="Unassembled WGS sequence"/>
</dbReference>
<evidence type="ECO:0000256" key="1">
    <source>
        <dbReference type="SAM" id="Phobius"/>
    </source>
</evidence>
<evidence type="ECO:0000313" key="2">
    <source>
        <dbReference type="EMBL" id="GAB1312404.1"/>
    </source>
</evidence>
<dbReference type="EMBL" id="BAAFSV010000001">
    <property type="protein sequence ID" value="GAB1312404.1"/>
    <property type="molecule type" value="Genomic_DNA"/>
</dbReference>
<proteinExistence type="predicted"/>
<sequence length="167" mass="18721">MTGSYHLEPEAEAVYLSLFVAGLAYSGLHLLAWSPPVRTYVETVIWRISGISTIVYGVIPGLFGCSQKAFDASRRPTLLTCGLRWLREYVNGAWSALRWLVWFFAGAILCLLYMNSLMITIPLFVASTVLYVLARVYLVVECFISVARLPESVFETPAWASYLPHFG</sequence>
<accession>A0ABQ0G422</accession>
<evidence type="ECO:0000313" key="3">
    <source>
        <dbReference type="Proteomes" id="UP001628179"/>
    </source>
</evidence>
<feature type="transmembrane region" description="Helical" evidence="1">
    <location>
        <begin position="120"/>
        <end position="140"/>
    </location>
</feature>
<name>A0ABQ0G422_9PEZI</name>
<keyword evidence="1" id="KW-0812">Transmembrane</keyword>
<keyword evidence="1" id="KW-0472">Membrane</keyword>
<comment type="caution">
    <text evidence="2">The sequence shown here is derived from an EMBL/GenBank/DDBJ whole genome shotgun (WGS) entry which is preliminary data.</text>
</comment>
<protein>
    <submittedName>
        <fullName evidence="2">Uncharacterized protein</fullName>
    </submittedName>
</protein>
<dbReference type="GeneID" id="98173359"/>
<keyword evidence="1" id="KW-1133">Transmembrane helix</keyword>
<dbReference type="PANTHER" id="PTHR35043">
    <property type="entry name" value="TRANSCRIPTION FACTOR DOMAIN-CONTAINING PROTEIN"/>
    <property type="match status" value="1"/>
</dbReference>
<reference evidence="2 3" key="1">
    <citation type="submission" date="2024-09" db="EMBL/GenBank/DDBJ databases">
        <title>Itraconazole resistance in Madurella fahalii resulting from another homologue of gene encoding cytochrome P450 14-alpha sterol demethylase (CYP51).</title>
        <authorList>
            <person name="Yoshioka I."/>
            <person name="Fahal A.H."/>
            <person name="Kaneko S."/>
            <person name="Yaguchi T."/>
        </authorList>
    </citation>
    <scope>NUCLEOTIDE SEQUENCE [LARGE SCALE GENOMIC DNA]</scope>
    <source>
        <strain evidence="2 3">IFM 68171</strain>
    </source>
</reference>
<feature type="transmembrane region" description="Helical" evidence="1">
    <location>
        <begin position="96"/>
        <end position="114"/>
    </location>
</feature>
<feature type="transmembrane region" description="Helical" evidence="1">
    <location>
        <begin position="44"/>
        <end position="65"/>
    </location>
</feature>
<feature type="transmembrane region" description="Helical" evidence="1">
    <location>
        <begin position="12"/>
        <end position="32"/>
    </location>
</feature>
<organism evidence="2 3">
    <name type="scientific">Madurella fahalii</name>
    <dbReference type="NCBI Taxonomy" id="1157608"/>
    <lineage>
        <taxon>Eukaryota</taxon>
        <taxon>Fungi</taxon>
        <taxon>Dikarya</taxon>
        <taxon>Ascomycota</taxon>
        <taxon>Pezizomycotina</taxon>
        <taxon>Sordariomycetes</taxon>
        <taxon>Sordariomycetidae</taxon>
        <taxon>Sordariales</taxon>
        <taxon>Sordariales incertae sedis</taxon>
        <taxon>Madurella</taxon>
    </lineage>
</organism>
<gene>
    <name evidence="2" type="ORF">MFIFM68171_02614</name>
</gene>
<keyword evidence="3" id="KW-1185">Reference proteome</keyword>
<dbReference type="PANTHER" id="PTHR35043:SF7">
    <property type="entry name" value="TRANSCRIPTION FACTOR DOMAIN-CONTAINING PROTEIN"/>
    <property type="match status" value="1"/>
</dbReference>